<evidence type="ECO:0000256" key="4">
    <source>
        <dbReference type="ARBA" id="ARBA00022801"/>
    </source>
</evidence>
<dbReference type="OrthoDB" id="398329at2"/>
<name>A0A1W6LIQ4_9BURK</name>
<keyword evidence="3" id="KW-0255">Endonuclease</keyword>
<dbReference type="InterPro" id="IPR020568">
    <property type="entry name" value="Ribosomal_Su5_D2-typ_SF"/>
</dbReference>
<feature type="region of interest" description="Disordered" evidence="6">
    <location>
        <begin position="36"/>
        <end position="60"/>
    </location>
</feature>
<gene>
    <name evidence="7" type="ORF">A4W93_29225</name>
</gene>
<reference evidence="7 8" key="1">
    <citation type="submission" date="2016-04" db="EMBL/GenBank/DDBJ databases">
        <title>Complete genome sequence of natural rubber-degrading, novel Gram-negative bacterium, Rhizobacter gummiphilus strain NS21.</title>
        <authorList>
            <person name="Tabata M."/>
            <person name="Kasai D."/>
            <person name="Fukuda M."/>
        </authorList>
    </citation>
    <scope>NUCLEOTIDE SEQUENCE [LARGE SCALE GENOMIC DNA]</scope>
    <source>
        <strain evidence="7 8">NS21</strain>
    </source>
</reference>
<dbReference type="GO" id="GO:0008033">
    <property type="term" value="P:tRNA processing"/>
    <property type="evidence" value="ECO:0007669"/>
    <property type="project" value="UniProtKB-KW"/>
</dbReference>
<dbReference type="GO" id="GO:0000049">
    <property type="term" value="F:tRNA binding"/>
    <property type="evidence" value="ECO:0007669"/>
    <property type="project" value="InterPro"/>
</dbReference>
<dbReference type="Pfam" id="PF00825">
    <property type="entry name" value="Ribonuclease_P"/>
    <property type="match status" value="1"/>
</dbReference>
<dbReference type="InterPro" id="IPR000100">
    <property type="entry name" value="RNase_P"/>
</dbReference>
<evidence type="ECO:0000256" key="2">
    <source>
        <dbReference type="ARBA" id="ARBA00022722"/>
    </source>
</evidence>
<evidence type="ECO:0000256" key="6">
    <source>
        <dbReference type="SAM" id="MobiDB-lite"/>
    </source>
</evidence>
<dbReference type="Proteomes" id="UP000193427">
    <property type="component" value="Chromosome"/>
</dbReference>
<evidence type="ECO:0000313" key="7">
    <source>
        <dbReference type="EMBL" id="ARN24113.1"/>
    </source>
</evidence>
<dbReference type="KEGG" id="rgu:A4W93_29225"/>
<keyword evidence="1" id="KW-0819">tRNA processing</keyword>
<evidence type="ECO:0000256" key="1">
    <source>
        <dbReference type="ARBA" id="ARBA00022694"/>
    </source>
</evidence>
<organism evidence="7 8">
    <name type="scientific">Piscinibacter gummiphilus</name>
    <dbReference type="NCBI Taxonomy" id="946333"/>
    <lineage>
        <taxon>Bacteria</taxon>
        <taxon>Pseudomonadati</taxon>
        <taxon>Pseudomonadota</taxon>
        <taxon>Betaproteobacteria</taxon>
        <taxon>Burkholderiales</taxon>
        <taxon>Sphaerotilaceae</taxon>
        <taxon>Piscinibacter</taxon>
    </lineage>
</organism>
<evidence type="ECO:0000256" key="3">
    <source>
        <dbReference type="ARBA" id="ARBA00022759"/>
    </source>
</evidence>
<dbReference type="GO" id="GO:0004526">
    <property type="term" value="F:ribonuclease P activity"/>
    <property type="evidence" value="ECO:0007669"/>
    <property type="project" value="InterPro"/>
</dbReference>
<keyword evidence="4" id="KW-0378">Hydrolase</keyword>
<keyword evidence="2" id="KW-0540">Nuclease</keyword>
<keyword evidence="5" id="KW-0694">RNA-binding</keyword>
<dbReference type="EMBL" id="CP015118">
    <property type="protein sequence ID" value="ARN24113.1"/>
    <property type="molecule type" value="Genomic_DNA"/>
</dbReference>
<protein>
    <submittedName>
        <fullName evidence="7">Uncharacterized protein</fullName>
    </submittedName>
</protein>
<keyword evidence="8" id="KW-1185">Reference proteome</keyword>
<dbReference type="STRING" id="946333.A4W93_29225"/>
<evidence type="ECO:0000313" key="8">
    <source>
        <dbReference type="Proteomes" id="UP000193427"/>
    </source>
</evidence>
<sequence length="156" mass="16875">MGHLLRSVDFERVLGTPTRARSAHFAVHYLASAPSQPAAPRRKAEADDLSTGSSTAEPSLVDGSELAGLWVGTVVPKRHARRAVTRTLLKRQIHRAVRDQLQSNPDAGLPRGLWVVRLRAGFDRKLFASASSDALRLAAAAELDTVMAHAARRARG</sequence>
<evidence type="ECO:0000256" key="5">
    <source>
        <dbReference type="ARBA" id="ARBA00022884"/>
    </source>
</evidence>
<dbReference type="AlphaFoldDB" id="A0A1W6LIQ4"/>
<proteinExistence type="predicted"/>
<dbReference type="Gene3D" id="3.30.230.10">
    <property type="match status" value="1"/>
</dbReference>
<dbReference type="SUPFAM" id="SSF54211">
    <property type="entry name" value="Ribosomal protein S5 domain 2-like"/>
    <property type="match status" value="1"/>
</dbReference>
<dbReference type="InterPro" id="IPR014721">
    <property type="entry name" value="Ribsml_uS5_D2-typ_fold_subgr"/>
</dbReference>
<accession>A0A1W6LIQ4</accession>